<gene>
    <name evidence="12" type="ORF">NBR_LOCUS6839</name>
</gene>
<dbReference type="Gene3D" id="3.40.50.2000">
    <property type="entry name" value="Glycogen Phosphorylase B"/>
    <property type="match status" value="2"/>
</dbReference>
<dbReference type="WBParaSite" id="NBR_0000683801-mRNA-1">
    <property type="protein sequence ID" value="NBR_0000683801-mRNA-1"/>
    <property type="gene ID" value="NBR_0000683801"/>
</dbReference>
<dbReference type="EMBL" id="UYSL01019834">
    <property type="protein sequence ID" value="VDL70428.1"/>
    <property type="molecule type" value="Genomic_DNA"/>
</dbReference>
<dbReference type="SUPFAM" id="SSF53756">
    <property type="entry name" value="UDP-Glycosyltransferase/glycogen phosphorylase"/>
    <property type="match status" value="1"/>
</dbReference>
<dbReference type="FunFam" id="3.40.50.2000:FF:000038">
    <property type="entry name" value="UDP-GlucuronosylTransferase"/>
    <property type="match status" value="1"/>
</dbReference>
<comment type="subcellular location">
    <subcellularLocation>
        <location evidence="1">Membrane</location>
        <topology evidence="1">Single-pass membrane protein</topology>
    </subcellularLocation>
</comment>
<evidence type="ECO:0000256" key="1">
    <source>
        <dbReference type="ARBA" id="ARBA00004167"/>
    </source>
</evidence>
<evidence type="ECO:0000256" key="3">
    <source>
        <dbReference type="ARBA" id="ARBA00012544"/>
    </source>
</evidence>
<evidence type="ECO:0000256" key="5">
    <source>
        <dbReference type="ARBA" id="ARBA00022679"/>
    </source>
</evidence>
<keyword evidence="4 11" id="KW-0328">Glycosyltransferase</keyword>
<dbReference type="OMA" id="IEHAIRF"/>
<evidence type="ECO:0000256" key="2">
    <source>
        <dbReference type="ARBA" id="ARBA00009995"/>
    </source>
</evidence>
<evidence type="ECO:0000256" key="11">
    <source>
        <dbReference type="RuleBase" id="RU003718"/>
    </source>
</evidence>
<keyword evidence="5 11" id="KW-0808">Transferase</keyword>
<evidence type="ECO:0000313" key="14">
    <source>
        <dbReference type="WBParaSite" id="NBR_0000683801-mRNA-1"/>
    </source>
</evidence>
<keyword evidence="13" id="KW-1185">Reference proteome</keyword>
<keyword evidence="9" id="KW-0472">Membrane</keyword>
<evidence type="ECO:0000256" key="9">
    <source>
        <dbReference type="ARBA" id="ARBA00023136"/>
    </source>
</evidence>
<comment type="similarity">
    <text evidence="2 11">Belongs to the UDP-glycosyltransferase family.</text>
</comment>
<dbReference type="PANTHER" id="PTHR48043:SF23">
    <property type="entry name" value="UDP-GLUCURONOSYLTRANSFERASE"/>
    <property type="match status" value="1"/>
</dbReference>
<dbReference type="PROSITE" id="PS00375">
    <property type="entry name" value="UDPGT"/>
    <property type="match status" value="1"/>
</dbReference>
<name>A0A158QXH4_NIPBR</name>
<proteinExistence type="inferred from homology"/>
<keyword evidence="7" id="KW-0732">Signal</keyword>
<sequence>MPRRARLCSCPTRIRDYKIFLKIKVKFVILPDISQASARNIVLEITKGHIDKASTYKILVFAPKFGISHMKFMAKVADTLVEAGHDVVVYSPNVKPHVQKISTKAVAIDVDFGVSLDLSSAQRHVWSSNFSSYFELAKVVLKTNRDLIKALYNADELHDWVRDQKFDIAVSEGMGCFDALFYLLGIKKFILTPSTNPPELINEGLGIPNTPSFVPVNNKGFSVPMSYWDRAQNLFEYVVTSSLMRYMLLPEFNGYIDERFGKDVWSIQKQIEQTSYIFVNNDEFIDFPRVLTRKWHYIGGLKRQQPKPLTPEWENIFMSAERGVILISFGTMARSTEMGELRRSAFVKAFQAFPDITFIWRYENTTDNFCNASNIILHDWLPQVDMLNHKRMLAFITHAGMGGVFESAYAGVPVITIPLFADQLRNAHMMQHRGMGLIVDKDDITAERLITAIKEILQPKYSEAAHHLSEQLQNKPFSPEDVLVRHIEHAIRFNVTASKVQVTTPMVVVLLAEIVEESMENALKQSMVYGKMMQQFASMNISMTNVLFQMFVLPPRNIPHTKIHVLLRQHIMDDKLLL</sequence>
<dbReference type="EC" id="2.4.1.17" evidence="3"/>
<dbReference type="Pfam" id="PF00201">
    <property type="entry name" value="UDPGT"/>
    <property type="match status" value="1"/>
</dbReference>
<dbReference type="AlphaFoldDB" id="A0A158QXH4"/>
<dbReference type="GO" id="GO:0016020">
    <property type="term" value="C:membrane"/>
    <property type="evidence" value="ECO:0007669"/>
    <property type="project" value="UniProtKB-SubCell"/>
</dbReference>
<comment type="catalytic activity">
    <reaction evidence="10">
        <text>glucuronate acceptor + UDP-alpha-D-glucuronate = acceptor beta-D-glucuronoside + UDP + H(+)</text>
        <dbReference type="Rhea" id="RHEA:21032"/>
        <dbReference type="ChEBI" id="CHEBI:15378"/>
        <dbReference type="ChEBI" id="CHEBI:58052"/>
        <dbReference type="ChEBI" id="CHEBI:58223"/>
        <dbReference type="ChEBI" id="CHEBI:132367"/>
        <dbReference type="ChEBI" id="CHEBI:132368"/>
        <dbReference type="EC" id="2.4.1.17"/>
    </reaction>
</comment>
<evidence type="ECO:0000256" key="4">
    <source>
        <dbReference type="ARBA" id="ARBA00022676"/>
    </source>
</evidence>
<evidence type="ECO:0000256" key="8">
    <source>
        <dbReference type="ARBA" id="ARBA00022989"/>
    </source>
</evidence>
<dbReference type="InterPro" id="IPR035595">
    <property type="entry name" value="UDP_glycos_trans_CS"/>
</dbReference>
<dbReference type="InterPro" id="IPR002213">
    <property type="entry name" value="UDP_glucos_trans"/>
</dbReference>
<organism evidence="14">
    <name type="scientific">Nippostrongylus brasiliensis</name>
    <name type="common">Rat hookworm</name>
    <dbReference type="NCBI Taxonomy" id="27835"/>
    <lineage>
        <taxon>Eukaryota</taxon>
        <taxon>Metazoa</taxon>
        <taxon>Ecdysozoa</taxon>
        <taxon>Nematoda</taxon>
        <taxon>Chromadorea</taxon>
        <taxon>Rhabditida</taxon>
        <taxon>Rhabditina</taxon>
        <taxon>Rhabditomorpha</taxon>
        <taxon>Strongyloidea</taxon>
        <taxon>Heligmosomidae</taxon>
        <taxon>Nippostrongylus</taxon>
    </lineage>
</organism>
<evidence type="ECO:0000256" key="6">
    <source>
        <dbReference type="ARBA" id="ARBA00022692"/>
    </source>
</evidence>
<evidence type="ECO:0000256" key="7">
    <source>
        <dbReference type="ARBA" id="ARBA00022729"/>
    </source>
</evidence>
<evidence type="ECO:0000313" key="13">
    <source>
        <dbReference type="Proteomes" id="UP000271162"/>
    </source>
</evidence>
<dbReference type="InterPro" id="IPR050271">
    <property type="entry name" value="UDP-glycosyltransferase"/>
</dbReference>
<keyword evidence="6" id="KW-0812">Transmembrane</keyword>
<dbReference type="CDD" id="cd03784">
    <property type="entry name" value="GT1_Gtf-like"/>
    <property type="match status" value="1"/>
</dbReference>
<reference evidence="14" key="1">
    <citation type="submission" date="2016-04" db="UniProtKB">
        <authorList>
            <consortium name="WormBaseParasite"/>
        </authorList>
    </citation>
    <scope>IDENTIFICATION</scope>
</reference>
<evidence type="ECO:0000256" key="10">
    <source>
        <dbReference type="ARBA" id="ARBA00047475"/>
    </source>
</evidence>
<reference evidence="12 13" key="2">
    <citation type="submission" date="2018-11" db="EMBL/GenBank/DDBJ databases">
        <authorList>
            <consortium name="Pathogen Informatics"/>
        </authorList>
    </citation>
    <scope>NUCLEOTIDE SEQUENCE [LARGE SCALE GENOMIC DNA]</scope>
</reference>
<dbReference type="GO" id="GO:0015020">
    <property type="term" value="F:glucuronosyltransferase activity"/>
    <property type="evidence" value="ECO:0007669"/>
    <property type="project" value="UniProtKB-EC"/>
</dbReference>
<dbReference type="Proteomes" id="UP000271162">
    <property type="component" value="Unassembled WGS sequence"/>
</dbReference>
<dbReference type="STRING" id="27835.A0A158QXH4"/>
<accession>A0A158QXH4</accession>
<keyword evidence="8" id="KW-1133">Transmembrane helix</keyword>
<dbReference type="PANTHER" id="PTHR48043">
    <property type="entry name" value="EG:EG0003.4 PROTEIN-RELATED"/>
    <property type="match status" value="1"/>
</dbReference>
<protein>
    <recommendedName>
        <fullName evidence="3">glucuronosyltransferase</fullName>
        <ecNumber evidence="3">2.4.1.17</ecNumber>
    </recommendedName>
</protein>
<evidence type="ECO:0000313" key="12">
    <source>
        <dbReference type="EMBL" id="VDL70428.1"/>
    </source>
</evidence>